<keyword evidence="3 5" id="KW-0560">Oxidoreductase</keyword>
<evidence type="ECO:0000256" key="3">
    <source>
        <dbReference type="ARBA" id="ARBA00023002"/>
    </source>
</evidence>
<dbReference type="FunFam" id="3.40.309.10:FF:000009">
    <property type="entry name" value="Aldehyde dehydrogenase A"/>
    <property type="match status" value="1"/>
</dbReference>
<dbReference type="Proteomes" id="UP000579605">
    <property type="component" value="Unassembled WGS sequence"/>
</dbReference>
<evidence type="ECO:0000256" key="1">
    <source>
        <dbReference type="ARBA" id="ARBA00009986"/>
    </source>
</evidence>
<dbReference type="InterPro" id="IPR015590">
    <property type="entry name" value="Aldehyde_DH_dom"/>
</dbReference>
<sequence>MTTTVHTDYRVVDPATGETVQEYPQATNEQIAGALRQTHEAFEAWRRTPATERAAVLTRVAELYEQRRDELAAVITQEMGKPIAQAAAEIGIVVSIYRFYADKGPSFLVDEELDVASGGRAVVRKEPVGTLLGIMPWNYPHYQAARFAAPNLMLGNTMLLKHAPQCPRSALAMERILADAGLPDGAYVNIFASNEQVAELIADPRLQGVSLTGSERAGAAVAEVAGRNLKKVVLELGGSDPFLVLGTNDLERAVRQAFVGRMGNAGQACNAAKRIIVLDEHYEPFLEGFAAATREVRPGDPASADTFMGPLSSENAVRMLAEQVDDAVGKGATVLAGGRRMDRPGAWYEPTLLTGIRPGMRAYTEELFGPVAMVYQVGSEEEAVELANTTPYGLGACVFSDDEQQARRVADRLDAGMVFVNAFVGSAAELPFGGVKRSGFGRELGRHGMEEFVNHKLIHFSG</sequence>
<reference evidence="5 6" key="1">
    <citation type="submission" date="2020-07" db="EMBL/GenBank/DDBJ databases">
        <title>Sequencing the genomes of 1000 actinobacteria strains.</title>
        <authorList>
            <person name="Klenk H.-P."/>
        </authorList>
    </citation>
    <scope>NUCLEOTIDE SEQUENCE [LARGE SCALE GENOMIC DNA]</scope>
    <source>
        <strain evidence="5 6">DSM 18448</strain>
    </source>
</reference>
<dbReference type="InterPro" id="IPR016161">
    <property type="entry name" value="Ald_DH/histidinol_DH"/>
</dbReference>
<proteinExistence type="inferred from homology"/>
<dbReference type="SUPFAM" id="SSF53720">
    <property type="entry name" value="ALDH-like"/>
    <property type="match status" value="1"/>
</dbReference>
<dbReference type="InterPro" id="IPR016162">
    <property type="entry name" value="Ald_DH_N"/>
</dbReference>
<dbReference type="FunFam" id="3.40.605.10:FF:000012">
    <property type="entry name" value="NAD-dependent succinate-semialdehyde dehydrogenase"/>
    <property type="match status" value="1"/>
</dbReference>
<organism evidence="5 6">
    <name type="scientific">Actinopolymorpha rutila</name>
    <dbReference type="NCBI Taxonomy" id="446787"/>
    <lineage>
        <taxon>Bacteria</taxon>
        <taxon>Bacillati</taxon>
        <taxon>Actinomycetota</taxon>
        <taxon>Actinomycetes</taxon>
        <taxon>Propionibacteriales</taxon>
        <taxon>Actinopolymorphaceae</taxon>
        <taxon>Actinopolymorpha</taxon>
    </lineage>
</organism>
<dbReference type="InterPro" id="IPR016163">
    <property type="entry name" value="Ald_DH_C"/>
</dbReference>
<evidence type="ECO:0000313" key="6">
    <source>
        <dbReference type="Proteomes" id="UP000579605"/>
    </source>
</evidence>
<dbReference type="GO" id="GO:0036243">
    <property type="term" value="F:succinate-semialdehyde dehydrogenase (NADP+) activity"/>
    <property type="evidence" value="ECO:0007669"/>
    <property type="project" value="UniProtKB-EC"/>
</dbReference>
<keyword evidence="6" id="KW-1185">Reference proteome</keyword>
<evidence type="ECO:0000313" key="5">
    <source>
        <dbReference type="EMBL" id="NYH89580.1"/>
    </source>
</evidence>
<dbReference type="PANTHER" id="PTHR43217">
    <property type="entry name" value="SUCCINATE SEMIALDEHYDE DEHYDROGENASE [NAD(P)+] SAD"/>
    <property type="match status" value="1"/>
</dbReference>
<name>A0A852ZK55_9ACTN</name>
<keyword evidence="2" id="KW-0521">NADP</keyword>
<dbReference type="Gene3D" id="3.40.605.10">
    <property type="entry name" value="Aldehyde Dehydrogenase, Chain A, domain 1"/>
    <property type="match status" value="1"/>
</dbReference>
<dbReference type="Pfam" id="PF00171">
    <property type="entry name" value="Aldedh"/>
    <property type="match status" value="1"/>
</dbReference>
<accession>A0A852ZK55</accession>
<dbReference type="EC" id="1.2.1.20" evidence="5"/>
<dbReference type="Gene3D" id="3.40.309.10">
    <property type="entry name" value="Aldehyde Dehydrogenase, Chain A, domain 2"/>
    <property type="match status" value="1"/>
</dbReference>
<dbReference type="EC" id="1.2.1.16" evidence="5"/>
<evidence type="ECO:0000259" key="4">
    <source>
        <dbReference type="Pfam" id="PF00171"/>
    </source>
</evidence>
<dbReference type="AlphaFoldDB" id="A0A852ZK55"/>
<dbReference type="EC" id="1.2.1.79" evidence="5"/>
<dbReference type="GO" id="GO:0004030">
    <property type="term" value="F:aldehyde dehydrogenase [NAD(P)+] activity"/>
    <property type="evidence" value="ECO:0007669"/>
    <property type="project" value="InterPro"/>
</dbReference>
<comment type="similarity">
    <text evidence="1">Belongs to the aldehyde dehydrogenase family.</text>
</comment>
<dbReference type="InterPro" id="IPR047110">
    <property type="entry name" value="GABD/Sad-like"/>
</dbReference>
<dbReference type="PANTHER" id="PTHR43217:SF2">
    <property type="entry name" value="SUCCINATE-SEMIALDEHYDE DEHYDROGENASE [NADP(+)]"/>
    <property type="match status" value="1"/>
</dbReference>
<dbReference type="EMBL" id="JACBZH010000001">
    <property type="protein sequence ID" value="NYH89580.1"/>
    <property type="molecule type" value="Genomic_DNA"/>
</dbReference>
<dbReference type="GO" id="GO:0102810">
    <property type="term" value="F:glutarate-semialdehyde dehydrogenase (NADP+) activity"/>
    <property type="evidence" value="ECO:0007669"/>
    <property type="project" value="UniProtKB-EC"/>
</dbReference>
<evidence type="ECO:0000256" key="2">
    <source>
        <dbReference type="ARBA" id="ARBA00022857"/>
    </source>
</evidence>
<dbReference type="GO" id="GO:0004777">
    <property type="term" value="F:succinate-semialdehyde dehydrogenase (NAD+) activity"/>
    <property type="evidence" value="ECO:0007669"/>
    <property type="project" value="TreeGrafter"/>
</dbReference>
<dbReference type="RefSeq" id="WP_179787284.1">
    <property type="nucleotide sequence ID" value="NZ_BAAARR010000008.1"/>
</dbReference>
<dbReference type="CDD" id="cd07100">
    <property type="entry name" value="ALDH_SSADH1_GabD1"/>
    <property type="match status" value="1"/>
</dbReference>
<protein>
    <submittedName>
        <fullName evidence="5">Succinate-semialdehyde dehydrogenase/glutarate-semialdehyde dehydrogenase</fullName>
        <ecNumber evidence="5">1.2.1.16</ecNumber>
        <ecNumber evidence="5">1.2.1.20</ecNumber>
        <ecNumber evidence="5">1.2.1.79</ecNumber>
    </submittedName>
</protein>
<feature type="domain" description="Aldehyde dehydrogenase" evidence="4">
    <location>
        <begin position="7"/>
        <end position="457"/>
    </location>
</feature>
<dbReference type="InterPro" id="IPR044148">
    <property type="entry name" value="ALDH_GabD1-like"/>
</dbReference>
<comment type="caution">
    <text evidence="5">The sequence shown here is derived from an EMBL/GenBank/DDBJ whole genome shotgun (WGS) entry which is preliminary data.</text>
</comment>
<gene>
    <name evidence="5" type="ORF">F4554_002218</name>
</gene>